<organism evidence="1 2">
    <name type="scientific">Gynuella sunshinyii YC6258</name>
    <dbReference type="NCBI Taxonomy" id="1445510"/>
    <lineage>
        <taxon>Bacteria</taxon>
        <taxon>Pseudomonadati</taxon>
        <taxon>Pseudomonadota</taxon>
        <taxon>Gammaproteobacteria</taxon>
        <taxon>Oceanospirillales</taxon>
        <taxon>Saccharospirillaceae</taxon>
        <taxon>Gynuella</taxon>
    </lineage>
</organism>
<evidence type="ECO:0000313" key="2">
    <source>
        <dbReference type="Proteomes" id="UP000032266"/>
    </source>
</evidence>
<gene>
    <name evidence="1" type="ORF">YC6258_04272</name>
</gene>
<dbReference type="AlphaFoldDB" id="A0A0C5VQ02"/>
<dbReference type="KEGG" id="gsn:YC6258_04272"/>
<dbReference type="EMBL" id="CP007142">
    <property type="protein sequence ID" value="AJQ96306.1"/>
    <property type="molecule type" value="Genomic_DNA"/>
</dbReference>
<keyword evidence="2" id="KW-1185">Reference proteome</keyword>
<evidence type="ECO:0000313" key="1">
    <source>
        <dbReference type="EMBL" id="AJQ96306.1"/>
    </source>
</evidence>
<dbReference type="Proteomes" id="UP000032266">
    <property type="component" value="Chromosome"/>
</dbReference>
<reference evidence="1 2" key="1">
    <citation type="submission" date="2014-01" db="EMBL/GenBank/DDBJ databases">
        <title>Full genme sequencing of cellulolytic bacterium Gynuella sunshinyii YC6258T gen. nov., sp. nov.</title>
        <authorList>
            <person name="Khan H."/>
            <person name="Chung E.J."/>
            <person name="Chung Y.R."/>
        </authorList>
    </citation>
    <scope>NUCLEOTIDE SEQUENCE [LARGE SCALE GENOMIC DNA]</scope>
    <source>
        <strain evidence="1 2">YC6258</strain>
    </source>
</reference>
<name>A0A0C5VQ02_9GAMM</name>
<accession>A0A0C5VQ02</accession>
<proteinExistence type="predicted"/>
<sequence length="47" mass="5465">MPFEAREYLASEQSNTVHTLNNRKQLPLITQILSSKDQITIIRDFCT</sequence>
<dbReference type="HOGENOM" id="CLU_3168667_0_0_6"/>
<protein>
    <submittedName>
        <fullName evidence="1">Uncharacterized protein</fullName>
    </submittedName>
</protein>